<keyword evidence="4 6" id="KW-0472">Membrane</keyword>
<organism evidence="7 8">
    <name type="scientific">Rubrivirga litoralis</name>
    <dbReference type="NCBI Taxonomy" id="3075598"/>
    <lineage>
        <taxon>Bacteria</taxon>
        <taxon>Pseudomonadati</taxon>
        <taxon>Rhodothermota</taxon>
        <taxon>Rhodothermia</taxon>
        <taxon>Rhodothermales</taxon>
        <taxon>Rubricoccaceae</taxon>
        <taxon>Rubrivirga</taxon>
    </lineage>
</organism>
<reference evidence="7 8" key="1">
    <citation type="submission" date="2023-09" db="EMBL/GenBank/DDBJ databases">
        <authorList>
            <person name="Rey-Velasco X."/>
        </authorList>
    </citation>
    <scope>NUCLEOTIDE SEQUENCE [LARGE SCALE GENOMIC DNA]</scope>
    <source>
        <strain evidence="7 8">F394</strain>
    </source>
</reference>
<proteinExistence type="predicted"/>
<evidence type="ECO:0000256" key="5">
    <source>
        <dbReference type="SAM" id="MobiDB-lite"/>
    </source>
</evidence>
<comment type="subcellular location">
    <subcellularLocation>
        <location evidence="1">Membrane</location>
    </subcellularLocation>
</comment>
<evidence type="ECO:0000256" key="4">
    <source>
        <dbReference type="ARBA" id="ARBA00023136"/>
    </source>
</evidence>
<dbReference type="InterPro" id="IPR007792">
    <property type="entry name" value="T4SS_VirB3/TrbD/AvhB"/>
</dbReference>
<evidence type="ECO:0000313" key="8">
    <source>
        <dbReference type="Proteomes" id="UP001267426"/>
    </source>
</evidence>
<dbReference type="EMBL" id="JAVRHT010000012">
    <property type="protein sequence ID" value="MDT0631471.1"/>
    <property type="molecule type" value="Genomic_DNA"/>
</dbReference>
<accession>A0ABU3BQA1</accession>
<name>A0ABU3BQA1_9BACT</name>
<feature type="region of interest" description="Disordered" evidence="5">
    <location>
        <begin position="97"/>
        <end position="116"/>
    </location>
</feature>
<evidence type="ECO:0000313" key="7">
    <source>
        <dbReference type="EMBL" id="MDT0631471.1"/>
    </source>
</evidence>
<keyword evidence="2 6" id="KW-0812">Transmembrane</keyword>
<dbReference type="Pfam" id="PF05101">
    <property type="entry name" value="VirB3"/>
    <property type="match status" value="1"/>
</dbReference>
<evidence type="ECO:0000256" key="1">
    <source>
        <dbReference type="ARBA" id="ARBA00004370"/>
    </source>
</evidence>
<evidence type="ECO:0000256" key="6">
    <source>
        <dbReference type="SAM" id="Phobius"/>
    </source>
</evidence>
<sequence length="116" mass="12449">MSRAQSPRGERAKLPERPVHQSLVRTPRYAGVDRTFLVLEVTLVVCLGYLMGVSWATAGVVLLTVGVVHPLMVRLSADDDLLPHLVVRTLTQADAYDALPPATGSGRKPSPAVPTP</sequence>
<dbReference type="Proteomes" id="UP001267426">
    <property type="component" value="Unassembled WGS sequence"/>
</dbReference>
<comment type="caution">
    <text evidence="7">The sequence shown here is derived from an EMBL/GenBank/DDBJ whole genome shotgun (WGS) entry which is preliminary data.</text>
</comment>
<evidence type="ECO:0000256" key="3">
    <source>
        <dbReference type="ARBA" id="ARBA00022989"/>
    </source>
</evidence>
<keyword evidence="8" id="KW-1185">Reference proteome</keyword>
<gene>
    <name evidence="7" type="ORF">RM540_06870</name>
</gene>
<protein>
    <submittedName>
        <fullName evidence="7">VirB3 family type IV secretion system protein</fullName>
    </submittedName>
</protein>
<evidence type="ECO:0000256" key="2">
    <source>
        <dbReference type="ARBA" id="ARBA00022692"/>
    </source>
</evidence>
<keyword evidence="3 6" id="KW-1133">Transmembrane helix</keyword>
<feature type="transmembrane region" description="Helical" evidence="6">
    <location>
        <begin position="41"/>
        <end position="68"/>
    </location>
</feature>
<dbReference type="RefSeq" id="WP_311662814.1">
    <property type="nucleotide sequence ID" value="NZ_JAVRHT010000012.1"/>
</dbReference>